<sequence>MGAIDWPSLAAIRVYSISYTTVSDYENYLGIAQRCKNGNNVGAPGSDATGKLAFLPNHDYEIVLTTAVKVWSKADGPRELTLSEALYFRTKGLPGLNACKNVGDDIRPHVDATYPIRRNIRLYREEPCVLAFENSLSSVLPIDRTPGSGDPPEKVQMFPLELNVDRVVSLSGMKRLTVPSYDWIAAHRVNPYPPVYFVSYPLFSKAVVRYAPSHDPFVLRFEAIQAAFPDCASRTEHASQVLLHDPIDTNGNPGPWEADTGYRATVRQKGGPFTERTRFDVYDLGAFLQQADGGAQAILWSVDGGGNLIGPPAAAGRHYASCGELDWDHLQVQSQIDLRTATAAGIAVSVGDGTPVPQALIATIEHDGGGFALVLRSMDGAGEHELARSAVTVSGRVTLRLVAFDDVLRASVGEVTLEAARGGFREGRVALVAQSPAAFAGILVDSLDIYTFDFVTSRYASFTEHLASYDGQLPT</sequence>
<organism evidence="1 2">
    <name type="scientific">Ricinus communis</name>
    <name type="common">Castor bean</name>
    <dbReference type="NCBI Taxonomy" id="3988"/>
    <lineage>
        <taxon>Eukaryota</taxon>
        <taxon>Viridiplantae</taxon>
        <taxon>Streptophyta</taxon>
        <taxon>Embryophyta</taxon>
        <taxon>Tracheophyta</taxon>
        <taxon>Spermatophyta</taxon>
        <taxon>Magnoliopsida</taxon>
        <taxon>eudicotyledons</taxon>
        <taxon>Gunneridae</taxon>
        <taxon>Pentapetalae</taxon>
        <taxon>rosids</taxon>
        <taxon>fabids</taxon>
        <taxon>Malpighiales</taxon>
        <taxon>Euphorbiaceae</taxon>
        <taxon>Acalyphoideae</taxon>
        <taxon>Acalypheae</taxon>
        <taxon>Ricinus</taxon>
    </lineage>
</organism>
<proteinExistence type="predicted"/>
<dbReference type="EMBL" id="EQ978839">
    <property type="protein sequence ID" value="EEF25818.1"/>
    <property type="molecule type" value="Genomic_DNA"/>
</dbReference>
<gene>
    <name evidence="1" type="ORF">RCOM_1821130</name>
</gene>
<name>B9TE96_RICCO</name>
<keyword evidence="2" id="KW-1185">Reference proteome</keyword>
<reference evidence="2" key="1">
    <citation type="journal article" date="2010" name="Nat. Biotechnol.">
        <title>Draft genome sequence of the oilseed species Ricinus communis.</title>
        <authorList>
            <person name="Chan A.P."/>
            <person name="Crabtree J."/>
            <person name="Zhao Q."/>
            <person name="Lorenzi H."/>
            <person name="Orvis J."/>
            <person name="Puiu D."/>
            <person name="Melake-Berhan A."/>
            <person name="Jones K.M."/>
            <person name="Redman J."/>
            <person name="Chen G."/>
            <person name="Cahoon E.B."/>
            <person name="Gedil M."/>
            <person name="Stanke M."/>
            <person name="Haas B.J."/>
            <person name="Wortman J.R."/>
            <person name="Fraser-Liggett C.M."/>
            <person name="Ravel J."/>
            <person name="Rabinowicz P.D."/>
        </authorList>
    </citation>
    <scope>NUCLEOTIDE SEQUENCE [LARGE SCALE GENOMIC DNA]</scope>
    <source>
        <strain evidence="2">cv. Hale</strain>
    </source>
</reference>
<dbReference type="AlphaFoldDB" id="B9TE96"/>
<dbReference type="InParanoid" id="B9TE96"/>
<accession>B9TE96</accession>
<evidence type="ECO:0000313" key="2">
    <source>
        <dbReference type="Proteomes" id="UP000008311"/>
    </source>
</evidence>
<evidence type="ECO:0000313" key="1">
    <source>
        <dbReference type="EMBL" id="EEF25818.1"/>
    </source>
</evidence>
<dbReference type="Proteomes" id="UP000008311">
    <property type="component" value="Unassembled WGS sequence"/>
</dbReference>
<protein>
    <submittedName>
        <fullName evidence="1">Uncharacterized protein</fullName>
    </submittedName>
</protein>